<dbReference type="GO" id="GO:0140107">
    <property type="term" value="F:high-affinity potassium ion transmembrane transporter activity"/>
    <property type="evidence" value="ECO:0007669"/>
    <property type="project" value="TreeGrafter"/>
</dbReference>
<proteinExistence type="predicted"/>
<gene>
    <name evidence="9" type="ORF">K431DRAFT_270667</name>
</gene>
<evidence type="ECO:0000256" key="3">
    <source>
        <dbReference type="ARBA" id="ARBA00022692"/>
    </source>
</evidence>
<dbReference type="InterPro" id="IPR015958">
    <property type="entry name" value="Trk1_fungi"/>
</dbReference>
<feature type="transmembrane region" description="Helical" evidence="8">
    <location>
        <begin position="491"/>
        <end position="509"/>
    </location>
</feature>
<protein>
    <submittedName>
        <fullName evidence="9">TrkH-domain-containing protein</fullName>
    </submittedName>
</protein>
<sequence length="634" mass="72257">MRRPTIGPLRKPLRFVRRQLPPWNFITIHYTYFILTTLISAIVFWGSATPPRSVTFTDSLFMTVSAMTEAGLNTVNISTFNTWQQIMLFLLILVGSAVWVSAFVVHARRVAFERRFREVIDEQKRKREERRRVSEEKRGRSWSRNGPADTGTLDAYIDTVTGWVSRNSQFHGLSEEERLKLGGYEYRAIVYLSWLIPAYLILWQLLGCLGIGAYIAMNRPSVSRSNGLNPWWTGAFMTVSAFNNSGMMTLDANMTAFNTSYYTLITMSLLILAGNTCFPIFLRLIVWTLWKLAAKVADQRPKGSEWEERATTLRFLLDHPRRCYTHLFPAQHTWWLLASVVSLNGIDWVFFEILNIGNKMLTLPTNIRVIDGLFQAFAVRSGGFYVVAIPSFRIGLQVLYVIMMYISVYPVVITMRNSNVYEERSLGIYAEDLARNDVDTTSLFDELDGAVARRVRTLRHRFFRSNGSHSRSEGNGHFVRAQLRAQLAHDAWWIAIALFLIVIIETSQFERDPATFSVFNFLFETVSGYGCVGLSTGLPSESYSFSGSWHVLSKLVLCAVMIRGRHRGLPVAIDKAVLLPGEEIGRAEEEDGWRRLALGRTMTGMTSTGGVRLSRGRLWEQRNEDAIDSRVSAY</sequence>
<evidence type="ECO:0000256" key="4">
    <source>
        <dbReference type="ARBA" id="ARBA00022989"/>
    </source>
</evidence>
<evidence type="ECO:0000256" key="2">
    <source>
        <dbReference type="ARBA" id="ARBA00022448"/>
    </source>
</evidence>
<feature type="transmembrane region" description="Helical" evidence="8">
    <location>
        <begin position="262"/>
        <end position="282"/>
    </location>
</feature>
<dbReference type="PANTHER" id="PTHR31064:SF37">
    <property type="entry name" value="TRANSPORTER, PUTATIVE (EUROFUNG)-RELATED"/>
    <property type="match status" value="1"/>
</dbReference>
<reference evidence="9" key="1">
    <citation type="journal article" date="2020" name="Stud. Mycol.">
        <title>101 Dothideomycetes genomes: a test case for predicting lifestyles and emergence of pathogens.</title>
        <authorList>
            <person name="Haridas S."/>
            <person name="Albert R."/>
            <person name="Binder M."/>
            <person name="Bloem J."/>
            <person name="Labutti K."/>
            <person name="Salamov A."/>
            <person name="Andreopoulos B."/>
            <person name="Baker S."/>
            <person name="Barry K."/>
            <person name="Bills G."/>
            <person name="Bluhm B."/>
            <person name="Cannon C."/>
            <person name="Castanera R."/>
            <person name="Culley D."/>
            <person name="Daum C."/>
            <person name="Ezra D."/>
            <person name="Gonzalez J."/>
            <person name="Henrissat B."/>
            <person name="Kuo A."/>
            <person name="Liang C."/>
            <person name="Lipzen A."/>
            <person name="Lutzoni F."/>
            <person name="Magnuson J."/>
            <person name="Mondo S."/>
            <person name="Nolan M."/>
            <person name="Ohm R."/>
            <person name="Pangilinan J."/>
            <person name="Park H.-J."/>
            <person name="Ramirez L."/>
            <person name="Alfaro M."/>
            <person name="Sun H."/>
            <person name="Tritt A."/>
            <person name="Yoshinaga Y."/>
            <person name="Zwiers L.-H."/>
            <person name="Turgeon B."/>
            <person name="Goodwin S."/>
            <person name="Spatafora J."/>
            <person name="Crous P."/>
            <person name="Grigoriev I."/>
        </authorList>
    </citation>
    <scope>NUCLEOTIDE SEQUENCE</scope>
    <source>
        <strain evidence="9">CBS 116435</strain>
    </source>
</reference>
<keyword evidence="10" id="KW-1185">Reference proteome</keyword>
<evidence type="ECO:0000256" key="5">
    <source>
        <dbReference type="ARBA" id="ARBA00023065"/>
    </source>
</evidence>
<dbReference type="PANTHER" id="PTHR31064">
    <property type="entry name" value="POTASSIUM TRANSPORT PROTEIN DDB_G0292412-RELATED"/>
    <property type="match status" value="1"/>
</dbReference>
<evidence type="ECO:0000256" key="8">
    <source>
        <dbReference type="SAM" id="Phobius"/>
    </source>
</evidence>
<name>A0A9P4UPH8_9PEZI</name>
<evidence type="ECO:0000313" key="10">
    <source>
        <dbReference type="Proteomes" id="UP000799441"/>
    </source>
</evidence>
<evidence type="ECO:0000256" key="6">
    <source>
        <dbReference type="ARBA" id="ARBA00023136"/>
    </source>
</evidence>
<evidence type="ECO:0000256" key="7">
    <source>
        <dbReference type="SAM" id="MobiDB-lite"/>
    </source>
</evidence>
<keyword evidence="6 8" id="KW-0472">Membrane</keyword>
<dbReference type="InterPro" id="IPR051143">
    <property type="entry name" value="TrkH_K-transport"/>
</dbReference>
<keyword evidence="5" id="KW-0406">Ion transport</keyword>
<dbReference type="PIRSF" id="PIRSF002450">
    <property type="entry name" value="K+_transpter_TRK"/>
    <property type="match status" value="1"/>
</dbReference>
<feature type="transmembrane region" description="Helical" evidence="8">
    <location>
        <begin position="334"/>
        <end position="357"/>
    </location>
</feature>
<feature type="transmembrane region" description="Helical" evidence="8">
    <location>
        <begin position="21"/>
        <end position="45"/>
    </location>
</feature>
<evidence type="ECO:0000256" key="1">
    <source>
        <dbReference type="ARBA" id="ARBA00004141"/>
    </source>
</evidence>
<accession>A0A9P4UPH8</accession>
<feature type="region of interest" description="Disordered" evidence="7">
    <location>
        <begin position="127"/>
        <end position="147"/>
    </location>
</feature>
<dbReference type="GO" id="GO:0005886">
    <property type="term" value="C:plasma membrane"/>
    <property type="evidence" value="ECO:0007669"/>
    <property type="project" value="InterPro"/>
</dbReference>
<keyword evidence="4 8" id="KW-1133">Transmembrane helix</keyword>
<dbReference type="InterPro" id="IPR003445">
    <property type="entry name" value="Cat_transpt"/>
</dbReference>
<keyword evidence="2" id="KW-0813">Transport</keyword>
<dbReference type="SUPFAM" id="SSF81324">
    <property type="entry name" value="Voltage-gated potassium channels"/>
    <property type="match status" value="1"/>
</dbReference>
<keyword evidence="3 8" id="KW-0812">Transmembrane</keyword>
<feature type="transmembrane region" description="Helical" evidence="8">
    <location>
        <begin position="188"/>
        <end position="216"/>
    </location>
</feature>
<feature type="transmembrane region" description="Helical" evidence="8">
    <location>
        <begin position="231"/>
        <end position="250"/>
    </location>
</feature>
<feature type="transmembrane region" description="Helical" evidence="8">
    <location>
        <begin position="86"/>
        <end position="107"/>
    </location>
</feature>
<dbReference type="AlphaFoldDB" id="A0A9P4UPH8"/>
<dbReference type="GO" id="GO:1990573">
    <property type="term" value="P:potassium ion import across plasma membrane"/>
    <property type="evidence" value="ECO:0007669"/>
    <property type="project" value="TreeGrafter"/>
</dbReference>
<dbReference type="Proteomes" id="UP000799441">
    <property type="component" value="Unassembled WGS sequence"/>
</dbReference>
<dbReference type="OrthoDB" id="9999863at2759"/>
<dbReference type="GO" id="GO:0030007">
    <property type="term" value="P:intracellular potassium ion homeostasis"/>
    <property type="evidence" value="ECO:0007669"/>
    <property type="project" value="InterPro"/>
</dbReference>
<feature type="transmembrane region" description="Helical" evidence="8">
    <location>
        <begin position="394"/>
        <end position="415"/>
    </location>
</feature>
<feature type="compositionally biased region" description="Basic and acidic residues" evidence="7">
    <location>
        <begin position="127"/>
        <end position="139"/>
    </location>
</feature>
<organism evidence="9 10">
    <name type="scientific">Polychaeton citri CBS 116435</name>
    <dbReference type="NCBI Taxonomy" id="1314669"/>
    <lineage>
        <taxon>Eukaryota</taxon>
        <taxon>Fungi</taxon>
        <taxon>Dikarya</taxon>
        <taxon>Ascomycota</taxon>
        <taxon>Pezizomycotina</taxon>
        <taxon>Dothideomycetes</taxon>
        <taxon>Dothideomycetidae</taxon>
        <taxon>Capnodiales</taxon>
        <taxon>Capnodiaceae</taxon>
        <taxon>Polychaeton</taxon>
    </lineage>
</organism>
<comment type="subcellular location">
    <subcellularLocation>
        <location evidence="1">Membrane</location>
        <topology evidence="1">Multi-pass membrane protein</topology>
    </subcellularLocation>
</comment>
<comment type="caution">
    <text evidence="9">The sequence shown here is derived from an EMBL/GenBank/DDBJ whole genome shotgun (WGS) entry which is preliminary data.</text>
</comment>
<dbReference type="EMBL" id="MU003799">
    <property type="protein sequence ID" value="KAF2720481.1"/>
    <property type="molecule type" value="Genomic_DNA"/>
</dbReference>
<dbReference type="Pfam" id="PF02386">
    <property type="entry name" value="TrkH"/>
    <property type="match status" value="1"/>
</dbReference>
<evidence type="ECO:0000313" key="9">
    <source>
        <dbReference type="EMBL" id="KAF2720481.1"/>
    </source>
</evidence>
<feature type="transmembrane region" description="Helical" evidence="8">
    <location>
        <begin position="369"/>
        <end position="388"/>
    </location>
</feature>